<feature type="compositionally biased region" description="Low complexity" evidence="1">
    <location>
        <begin position="467"/>
        <end position="477"/>
    </location>
</feature>
<gene>
    <name evidence="3" type="ORF">ACFP3U_11945</name>
</gene>
<evidence type="ECO:0000313" key="4">
    <source>
        <dbReference type="Proteomes" id="UP001595975"/>
    </source>
</evidence>
<accession>A0ABW0X1M5</accession>
<feature type="region of interest" description="Disordered" evidence="1">
    <location>
        <begin position="467"/>
        <end position="487"/>
    </location>
</feature>
<organism evidence="3 4">
    <name type="scientific">Kitasatospora misakiensis</name>
    <dbReference type="NCBI Taxonomy" id="67330"/>
    <lineage>
        <taxon>Bacteria</taxon>
        <taxon>Bacillati</taxon>
        <taxon>Actinomycetota</taxon>
        <taxon>Actinomycetes</taxon>
        <taxon>Kitasatosporales</taxon>
        <taxon>Streptomycetaceae</taxon>
        <taxon>Kitasatospora</taxon>
    </lineage>
</organism>
<feature type="domain" description="Condensation" evidence="2">
    <location>
        <begin position="3"/>
        <end position="461"/>
    </location>
</feature>
<evidence type="ECO:0000256" key="1">
    <source>
        <dbReference type="SAM" id="MobiDB-lite"/>
    </source>
</evidence>
<proteinExistence type="predicted"/>
<dbReference type="Gene3D" id="3.30.559.10">
    <property type="entry name" value="Chloramphenicol acetyltransferase-like domain"/>
    <property type="match status" value="1"/>
</dbReference>
<dbReference type="PANTHER" id="PTHR45527">
    <property type="entry name" value="NONRIBOSOMAL PEPTIDE SYNTHETASE"/>
    <property type="match status" value="1"/>
</dbReference>
<evidence type="ECO:0000259" key="2">
    <source>
        <dbReference type="Pfam" id="PF00668"/>
    </source>
</evidence>
<protein>
    <submittedName>
        <fullName evidence="3">Condensation domain-containing protein</fullName>
    </submittedName>
</protein>
<dbReference type="Pfam" id="PF00668">
    <property type="entry name" value="Condensation"/>
    <property type="match status" value="1"/>
</dbReference>
<dbReference type="CDD" id="cd19531">
    <property type="entry name" value="LCL_NRPS-like"/>
    <property type="match status" value="1"/>
</dbReference>
<name>A0ABW0X1M5_9ACTN</name>
<comment type="caution">
    <text evidence="3">The sequence shown here is derived from an EMBL/GenBank/DDBJ whole genome shotgun (WGS) entry which is preliminary data.</text>
</comment>
<keyword evidence="4" id="KW-1185">Reference proteome</keyword>
<dbReference type="PANTHER" id="PTHR45527:SF1">
    <property type="entry name" value="FATTY ACID SYNTHASE"/>
    <property type="match status" value="1"/>
</dbReference>
<dbReference type="InterPro" id="IPR001242">
    <property type="entry name" value="Condensation_dom"/>
</dbReference>
<dbReference type="EMBL" id="JBHSOF010000011">
    <property type="protein sequence ID" value="MFC5663693.1"/>
    <property type="molecule type" value="Genomic_DNA"/>
</dbReference>
<dbReference type="SUPFAM" id="SSF52777">
    <property type="entry name" value="CoA-dependent acyltransferases"/>
    <property type="match status" value="2"/>
</dbReference>
<sequence>MTDRQQLSHAQQALWFLYRLAPDAAVYNTGCALTVRSAVDLPALRAAVAATAARHDMLRSTFREVDGQAVRLVGERHPLGLEVRELPGADAEGLAAAARAALREPFRLEEDGAFRFVLLRRGPEDAVLLMAGHHIGTDATSNWLIVRDLLYGYRRLVGEDGAAGLDGTAELPPPKGSYADHVAKERAVLDSPRGARMEQYWHQVCAGALPAELPTDRPRTASSSRTGATHHLDLAADRVEALRELARGSGVSLYSVLLGVLQSLLHRYTRQNEFLIGCPSATRMSPAVREVVGNFVNTLVFRSGFTPGTTFREAVVAADQQVKAGLGRAAYPFELLTRTVNRPRTGAGSSLCRITLNLVGTATPEPLLRLLLDADGGEPARFAGLTIAPFELPQAEGQLDLAVSVRQSASSLAVDFRYDVDLFDPATIERFAGYFLRTIDAALAGPDTPVARLRLVDGAELAGLMGFGPEPSFGPEPARTGRRAGRG</sequence>
<dbReference type="Gene3D" id="3.30.559.30">
    <property type="entry name" value="Nonribosomal peptide synthetase, condensation domain"/>
    <property type="match status" value="1"/>
</dbReference>
<reference evidence="4" key="1">
    <citation type="journal article" date="2019" name="Int. J. Syst. Evol. Microbiol.">
        <title>The Global Catalogue of Microorganisms (GCM) 10K type strain sequencing project: providing services to taxonomists for standard genome sequencing and annotation.</title>
        <authorList>
            <consortium name="The Broad Institute Genomics Platform"/>
            <consortium name="The Broad Institute Genome Sequencing Center for Infectious Disease"/>
            <person name="Wu L."/>
            <person name="Ma J."/>
        </authorList>
    </citation>
    <scope>NUCLEOTIDE SEQUENCE [LARGE SCALE GENOMIC DNA]</scope>
    <source>
        <strain evidence="4">CGMCC 4.1437</strain>
    </source>
</reference>
<dbReference type="InterPro" id="IPR023213">
    <property type="entry name" value="CAT-like_dom_sf"/>
</dbReference>
<dbReference type="Proteomes" id="UP001595975">
    <property type="component" value="Unassembled WGS sequence"/>
</dbReference>
<evidence type="ECO:0000313" key="3">
    <source>
        <dbReference type="EMBL" id="MFC5663693.1"/>
    </source>
</evidence>
<dbReference type="RefSeq" id="WP_380225362.1">
    <property type="nucleotide sequence ID" value="NZ_JBHSOF010000011.1"/>
</dbReference>